<feature type="domain" description="C2H2-type" evidence="2">
    <location>
        <begin position="85"/>
        <end position="112"/>
    </location>
</feature>
<feature type="domain" description="C2H2-type" evidence="2">
    <location>
        <begin position="115"/>
        <end position="138"/>
    </location>
</feature>
<dbReference type="Pfam" id="PF13912">
    <property type="entry name" value="zf-C2H2_6"/>
    <property type="match status" value="4"/>
</dbReference>
<comment type="caution">
    <text evidence="3">The sequence shown here is derived from an EMBL/GenBank/DDBJ whole genome shotgun (WGS) entry which is preliminary data.</text>
</comment>
<accession>A0AAD7VG17</accession>
<name>A0AAD7VG17_QUISA</name>
<keyword evidence="1" id="KW-0479">Metal-binding</keyword>
<reference evidence="3" key="1">
    <citation type="journal article" date="2023" name="Science">
        <title>Elucidation of the pathway for biosynthesis of saponin adjuvants from the soapbark tree.</title>
        <authorList>
            <person name="Reed J."/>
            <person name="Orme A."/>
            <person name="El-Demerdash A."/>
            <person name="Owen C."/>
            <person name="Martin L.B.B."/>
            <person name="Misra R.C."/>
            <person name="Kikuchi S."/>
            <person name="Rejzek M."/>
            <person name="Martin A.C."/>
            <person name="Harkess A."/>
            <person name="Leebens-Mack J."/>
            <person name="Louveau T."/>
            <person name="Stephenson M.J."/>
            <person name="Osbourn A."/>
        </authorList>
    </citation>
    <scope>NUCLEOTIDE SEQUENCE</scope>
    <source>
        <strain evidence="3">S10</strain>
    </source>
</reference>
<feature type="domain" description="C2H2-type" evidence="2">
    <location>
        <begin position="9"/>
        <end position="36"/>
    </location>
</feature>
<dbReference type="InterPro" id="IPR013087">
    <property type="entry name" value="Znf_C2H2_type"/>
</dbReference>
<dbReference type="PANTHER" id="PTHR46869">
    <property type="entry name" value="C2H2-LIKE ZINC FINGER PROTEIN"/>
    <property type="match status" value="1"/>
</dbReference>
<keyword evidence="4" id="KW-1185">Reference proteome</keyword>
<evidence type="ECO:0000259" key="2">
    <source>
        <dbReference type="PROSITE" id="PS50157"/>
    </source>
</evidence>
<keyword evidence="1" id="KW-0862">Zinc</keyword>
<keyword evidence="1" id="KW-0863">Zinc-finger</keyword>
<dbReference type="PROSITE" id="PS00028">
    <property type="entry name" value="ZINC_FINGER_C2H2_1"/>
    <property type="match status" value="4"/>
</dbReference>
<proteinExistence type="predicted"/>
<dbReference type="PANTHER" id="PTHR46869:SF9">
    <property type="entry name" value="C2H2-TYPE DOMAIN-CONTAINING PROTEIN"/>
    <property type="match status" value="1"/>
</dbReference>
<gene>
    <name evidence="3" type="ORF">O6P43_004422</name>
</gene>
<evidence type="ECO:0000313" key="3">
    <source>
        <dbReference type="EMBL" id="KAJ7974333.1"/>
    </source>
</evidence>
<dbReference type="EMBL" id="JARAOO010000003">
    <property type="protein sequence ID" value="KAJ7974333.1"/>
    <property type="molecule type" value="Genomic_DNA"/>
</dbReference>
<dbReference type="Gene3D" id="3.30.160.60">
    <property type="entry name" value="Classic Zinc Finger"/>
    <property type="match status" value="2"/>
</dbReference>
<sequence length="573" mass="63936">MEKDQEASHACKFCGKRFLSGKVLGGHMRCHTAQNSAKTGFKASMSKSSKIGFEGDPDTGYGLRENPRKSCKLSGSGDGISGQESVCKVCGKGFESMRALFGHMRHHSGKQKKGIFCKECGKGFQSLRALTGHMKTHSEGIKVSKESATSSSQKLMMDSLSDSETQGLVVRRKRSRRTRYKIAPNSSFSNLNESSYVTESEQEVEQGALCLMMLSRGVRHWENLNSVTETSENNSVPVEVKSSYQISTGIVETNEAGNFIWDNGDDDDSFKMKKPRSEKLDSCVADSRNIFGGKEISEFDNCEHGCASDNEEKVGFEVPTDIFYGDADYKMPGLHDESEVLLDSTDSKNEDQVDTEVQITEVEIGEDFLEEAGLDTLKYILRKKAWSDACDVQLKENFGNIMYTPGSENKGRYKYKTDHKILSHQDLKGHQIVHKTNFSEWITEDYETDNHIEIVANCKLNKPETHVSFLKQGMNGGTEASYELRVSKEHKCPTCLKVFTSGQALGGHKRAHIMKNSQTKAEQPILMKQEISDGTTEFDLNNIPVMLKESADVDTRFSSCMLANDHNHELLVV</sequence>
<dbReference type="AlphaFoldDB" id="A0AAD7VG17"/>
<evidence type="ECO:0000313" key="4">
    <source>
        <dbReference type="Proteomes" id="UP001163823"/>
    </source>
</evidence>
<evidence type="ECO:0000256" key="1">
    <source>
        <dbReference type="PROSITE-ProRule" id="PRU00042"/>
    </source>
</evidence>
<dbReference type="GO" id="GO:0008270">
    <property type="term" value="F:zinc ion binding"/>
    <property type="evidence" value="ECO:0007669"/>
    <property type="project" value="UniProtKB-KW"/>
</dbReference>
<dbReference type="SMART" id="SM00355">
    <property type="entry name" value="ZnF_C2H2"/>
    <property type="match status" value="4"/>
</dbReference>
<dbReference type="Proteomes" id="UP001163823">
    <property type="component" value="Chromosome 3"/>
</dbReference>
<dbReference type="PROSITE" id="PS50157">
    <property type="entry name" value="ZINC_FINGER_C2H2_2"/>
    <property type="match status" value="4"/>
</dbReference>
<protein>
    <submittedName>
        <fullName evidence="3">Zinc finger protein</fullName>
    </submittedName>
</protein>
<organism evidence="3 4">
    <name type="scientific">Quillaja saponaria</name>
    <name type="common">Soap bark tree</name>
    <dbReference type="NCBI Taxonomy" id="32244"/>
    <lineage>
        <taxon>Eukaryota</taxon>
        <taxon>Viridiplantae</taxon>
        <taxon>Streptophyta</taxon>
        <taxon>Embryophyta</taxon>
        <taxon>Tracheophyta</taxon>
        <taxon>Spermatophyta</taxon>
        <taxon>Magnoliopsida</taxon>
        <taxon>eudicotyledons</taxon>
        <taxon>Gunneridae</taxon>
        <taxon>Pentapetalae</taxon>
        <taxon>rosids</taxon>
        <taxon>fabids</taxon>
        <taxon>Fabales</taxon>
        <taxon>Quillajaceae</taxon>
        <taxon>Quillaja</taxon>
    </lineage>
</organism>
<dbReference type="KEGG" id="qsa:O6P43_004422"/>
<dbReference type="SUPFAM" id="SSF57667">
    <property type="entry name" value="beta-beta-alpha zinc fingers"/>
    <property type="match status" value="2"/>
</dbReference>
<feature type="domain" description="C2H2-type" evidence="2">
    <location>
        <begin position="490"/>
        <end position="517"/>
    </location>
</feature>
<dbReference type="InterPro" id="IPR036236">
    <property type="entry name" value="Znf_C2H2_sf"/>
</dbReference>